<dbReference type="InterPro" id="IPR036583">
    <property type="entry name" value="23S_rRNA_IVS_sf"/>
</dbReference>
<evidence type="ECO:0000313" key="1">
    <source>
        <dbReference type="EMBL" id="MBB4808201.1"/>
    </source>
</evidence>
<dbReference type="EMBL" id="JACHLE010000008">
    <property type="protein sequence ID" value="MBB4808201.1"/>
    <property type="molecule type" value="Genomic_DNA"/>
</dbReference>
<reference evidence="1 2" key="1">
    <citation type="submission" date="2020-08" db="EMBL/GenBank/DDBJ databases">
        <title>Functional genomics of gut bacteria from endangered species of beetles.</title>
        <authorList>
            <person name="Carlos-Shanley C."/>
        </authorList>
    </citation>
    <scope>NUCLEOTIDE SEQUENCE [LARGE SCALE GENOMIC DNA]</scope>
    <source>
        <strain evidence="1 2">S00151</strain>
    </source>
</reference>
<proteinExistence type="predicted"/>
<name>A0A840KFS9_9FLAO</name>
<keyword evidence="2" id="KW-1185">Reference proteome</keyword>
<sequence>MTNENNNPIINKTLQFSLDIIDYCEKLDKEGKYVISKQLLRQLQV</sequence>
<gene>
    <name evidence="1" type="ORF">HNP38_003542</name>
</gene>
<evidence type="ECO:0000313" key="2">
    <source>
        <dbReference type="Proteomes" id="UP000592180"/>
    </source>
</evidence>
<accession>A0A840KFS9</accession>
<dbReference type="Proteomes" id="UP000592180">
    <property type="component" value="Unassembled WGS sequence"/>
</dbReference>
<comment type="caution">
    <text evidence="1">The sequence shown here is derived from an EMBL/GenBank/DDBJ whole genome shotgun (WGS) entry which is preliminary data.</text>
</comment>
<protein>
    <submittedName>
        <fullName evidence="1">Uncharacterized protein</fullName>
    </submittedName>
</protein>
<organism evidence="1 2">
    <name type="scientific">Chryseobacterium defluvii</name>
    <dbReference type="NCBI Taxonomy" id="160396"/>
    <lineage>
        <taxon>Bacteria</taxon>
        <taxon>Pseudomonadati</taxon>
        <taxon>Bacteroidota</taxon>
        <taxon>Flavobacteriia</taxon>
        <taxon>Flavobacteriales</taxon>
        <taxon>Weeksellaceae</taxon>
        <taxon>Chryseobacterium group</taxon>
        <taxon>Chryseobacterium</taxon>
    </lineage>
</organism>
<dbReference type="SUPFAM" id="SSF158446">
    <property type="entry name" value="IVS-encoded protein-like"/>
    <property type="match status" value="1"/>
</dbReference>
<dbReference type="AlphaFoldDB" id="A0A840KFS9"/>